<feature type="domain" description="Cytochrome C biogenesis protein transmembrane" evidence="7">
    <location>
        <begin position="12"/>
        <end position="206"/>
    </location>
</feature>
<evidence type="ECO:0000256" key="5">
    <source>
        <dbReference type="ARBA" id="ARBA00023136"/>
    </source>
</evidence>
<dbReference type="Pfam" id="PF02683">
    <property type="entry name" value="DsbD_TM"/>
    <property type="match status" value="1"/>
</dbReference>
<keyword evidence="3 6" id="KW-0812">Transmembrane</keyword>
<accession>A0A6J6HSI9</accession>
<name>A0A6J6HSI9_9ZZZZ</name>
<feature type="transmembrane region" description="Helical" evidence="6">
    <location>
        <begin position="202"/>
        <end position="223"/>
    </location>
</feature>
<evidence type="ECO:0000256" key="4">
    <source>
        <dbReference type="ARBA" id="ARBA00022989"/>
    </source>
</evidence>
<feature type="transmembrane region" description="Helical" evidence="6">
    <location>
        <begin position="93"/>
        <end position="112"/>
    </location>
</feature>
<evidence type="ECO:0000256" key="1">
    <source>
        <dbReference type="ARBA" id="ARBA00004141"/>
    </source>
</evidence>
<feature type="transmembrane region" description="Helical" evidence="6">
    <location>
        <begin position="12"/>
        <end position="39"/>
    </location>
</feature>
<dbReference type="PANTHER" id="PTHR31272:SF4">
    <property type="entry name" value="CYTOCHROME C-TYPE BIOGENESIS PROTEIN HI_1454-RELATED"/>
    <property type="match status" value="1"/>
</dbReference>
<dbReference type="AlphaFoldDB" id="A0A6J6HSI9"/>
<evidence type="ECO:0000259" key="7">
    <source>
        <dbReference type="Pfam" id="PF02683"/>
    </source>
</evidence>
<dbReference type="PANTHER" id="PTHR31272">
    <property type="entry name" value="CYTOCHROME C-TYPE BIOGENESIS PROTEIN HI_1454-RELATED"/>
    <property type="match status" value="1"/>
</dbReference>
<organism evidence="8">
    <name type="scientific">freshwater metagenome</name>
    <dbReference type="NCBI Taxonomy" id="449393"/>
    <lineage>
        <taxon>unclassified sequences</taxon>
        <taxon>metagenomes</taxon>
        <taxon>ecological metagenomes</taxon>
    </lineage>
</organism>
<gene>
    <name evidence="8" type="ORF">UFOPK1843_01132</name>
</gene>
<comment type="similarity">
    <text evidence="2">Belongs to the DsbD family.</text>
</comment>
<dbReference type="InterPro" id="IPR051790">
    <property type="entry name" value="Cytochrome_c-biogenesis_DsbD"/>
</dbReference>
<dbReference type="InterPro" id="IPR003834">
    <property type="entry name" value="Cyt_c_assmbl_TM_dom"/>
</dbReference>
<evidence type="ECO:0000256" key="3">
    <source>
        <dbReference type="ARBA" id="ARBA00022692"/>
    </source>
</evidence>
<protein>
    <submittedName>
        <fullName evidence="8">Unannotated protein</fullName>
    </submittedName>
</protein>
<keyword evidence="4 6" id="KW-1133">Transmembrane helix</keyword>
<dbReference type="EMBL" id="CAEZUR010000121">
    <property type="protein sequence ID" value="CAB4616026.1"/>
    <property type="molecule type" value="Genomic_DNA"/>
</dbReference>
<dbReference type="GO" id="GO:0017004">
    <property type="term" value="P:cytochrome complex assembly"/>
    <property type="evidence" value="ECO:0007669"/>
    <property type="project" value="InterPro"/>
</dbReference>
<feature type="transmembrane region" description="Helical" evidence="6">
    <location>
        <begin position="165"/>
        <end position="190"/>
    </location>
</feature>
<sequence>MQEIIFDGSLAAALPLALLAGLVSFLSPCILPLVPGYLSFIGGFAAKRSRLVLGSVLFVLGFGIVFVGLGVLAGSLGFAISSSSEVMVWVQRIMGVLIALLGLVMIGQLGFLQGTARIKVPANLGLWGAPLLGLAFGLGWTPWIGPTLSAVLALSLDQASAGRGMALAIAFTLGIGLPFILLAFGFSWASRSVAFVKKNIRVFNLIGGGLLIVLGSLMATGLWQTLIGALQEVTGSFVPSI</sequence>
<comment type="subcellular location">
    <subcellularLocation>
        <location evidence="1">Membrane</location>
        <topology evidence="1">Multi-pass membrane protein</topology>
    </subcellularLocation>
</comment>
<evidence type="ECO:0000256" key="2">
    <source>
        <dbReference type="ARBA" id="ARBA00006143"/>
    </source>
</evidence>
<feature type="transmembrane region" description="Helical" evidence="6">
    <location>
        <begin position="51"/>
        <end position="73"/>
    </location>
</feature>
<evidence type="ECO:0000256" key="6">
    <source>
        <dbReference type="SAM" id="Phobius"/>
    </source>
</evidence>
<dbReference type="GO" id="GO:0016020">
    <property type="term" value="C:membrane"/>
    <property type="evidence" value="ECO:0007669"/>
    <property type="project" value="UniProtKB-SubCell"/>
</dbReference>
<evidence type="ECO:0000313" key="8">
    <source>
        <dbReference type="EMBL" id="CAB4616026.1"/>
    </source>
</evidence>
<feature type="transmembrane region" description="Helical" evidence="6">
    <location>
        <begin position="124"/>
        <end position="145"/>
    </location>
</feature>
<proteinExistence type="inferred from homology"/>
<reference evidence="8" key="1">
    <citation type="submission" date="2020-05" db="EMBL/GenBank/DDBJ databases">
        <authorList>
            <person name="Chiriac C."/>
            <person name="Salcher M."/>
            <person name="Ghai R."/>
            <person name="Kavagutti S V."/>
        </authorList>
    </citation>
    <scope>NUCLEOTIDE SEQUENCE</scope>
</reference>
<keyword evidence="5 6" id="KW-0472">Membrane</keyword>